<evidence type="ECO:0000313" key="3">
    <source>
        <dbReference type="EMBL" id="OHA67112.1"/>
    </source>
</evidence>
<keyword evidence="2" id="KW-0812">Transmembrane</keyword>
<dbReference type="Pfam" id="PF13431">
    <property type="entry name" value="TPR_17"/>
    <property type="match status" value="1"/>
</dbReference>
<dbReference type="PROSITE" id="PS50005">
    <property type="entry name" value="TPR"/>
    <property type="match status" value="1"/>
</dbReference>
<dbReference type="InterPro" id="IPR011990">
    <property type="entry name" value="TPR-like_helical_dom_sf"/>
</dbReference>
<dbReference type="Gene3D" id="1.25.40.10">
    <property type="entry name" value="Tetratricopeptide repeat domain"/>
    <property type="match status" value="1"/>
</dbReference>
<keyword evidence="2" id="KW-0472">Membrane</keyword>
<dbReference type="EMBL" id="MHTW01000018">
    <property type="protein sequence ID" value="OHA67112.1"/>
    <property type="molecule type" value="Genomic_DNA"/>
</dbReference>
<dbReference type="SUPFAM" id="SSF48452">
    <property type="entry name" value="TPR-like"/>
    <property type="match status" value="1"/>
</dbReference>
<keyword evidence="2" id="KW-1133">Transmembrane helix</keyword>
<gene>
    <name evidence="3" type="ORF">A3C82_02580</name>
</gene>
<evidence type="ECO:0000256" key="2">
    <source>
        <dbReference type="SAM" id="Phobius"/>
    </source>
</evidence>
<evidence type="ECO:0000256" key="1">
    <source>
        <dbReference type="PROSITE-ProRule" id="PRU00339"/>
    </source>
</evidence>
<dbReference type="Proteomes" id="UP000176901">
    <property type="component" value="Unassembled WGS sequence"/>
</dbReference>
<organism evidence="3 4">
    <name type="scientific">Candidatus Wildermuthbacteria bacterium RIFCSPHIGHO2_02_FULL_47_12</name>
    <dbReference type="NCBI Taxonomy" id="1802451"/>
    <lineage>
        <taxon>Bacteria</taxon>
        <taxon>Candidatus Wildermuthiibacteriota</taxon>
    </lineage>
</organism>
<sequence>MQKTLLLLKNPRIILASLAVIGIGVALIGFSSWREQQEIAWLNSLASRHPEGEQYVQELLQAKEELKDSDKKNDFSAYLRTGIYLNLLGEKKEALEWYEKALAQDPTNILALNNSANIYNDLGQYDASEDTWLKLIAAYPNRPAPYRSLGYLYWYRLYKSPGDIEDFFKRGLAATNNDPDLLTWLISYFQETGNNEKFAEYANLLNAQGK</sequence>
<proteinExistence type="predicted"/>
<feature type="transmembrane region" description="Helical" evidence="2">
    <location>
        <begin position="12"/>
        <end position="33"/>
    </location>
</feature>
<dbReference type="AlphaFoldDB" id="A0A1G2R4E0"/>
<feature type="repeat" description="TPR" evidence="1">
    <location>
        <begin position="75"/>
        <end position="108"/>
    </location>
</feature>
<name>A0A1G2R4E0_9BACT</name>
<keyword evidence="1" id="KW-0802">TPR repeat</keyword>
<dbReference type="SMART" id="SM00028">
    <property type="entry name" value="TPR"/>
    <property type="match status" value="2"/>
</dbReference>
<comment type="caution">
    <text evidence="3">The sequence shown here is derived from an EMBL/GenBank/DDBJ whole genome shotgun (WGS) entry which is preliminary data.</text>
</comment>
<evidence type="ECO:0000313" key="4">
    <source>
        <dbReference type="Proteomes" id="UP000176901"/>
    </source>
</evidence>
<protein>
    <submittedName>
        <fullName evidence="3">Uncharacterized protein</fullName>
    </submittedName>
</protein>
<accession>A0A1G2R4E0</accession>
<reference evidence="3 4" key="1">
    <citation type="journal article" date="2016" name="Nat. Commun.">
        <title>Thousands of microbial genomes shed light on interconnected biogeochemical processes in an aquifer system.</title>
        <authorList>
            <person name="Anantharaman K."/>
            <person name="Brown C.T."/>
            <person name="Hug L.A."/>
            <person name="Sharon I."/>
            <person name="Castelle C.J."/>
            <person name="Probst A.J."/>
            <person name="Thomas B.C."/>
            <person name="Singh A."/>
            <person name="Wilkins M.J."/>
            <person name="Karaoz U."/>
            <person name="Brodie E.L."/>
            <person name="Williams K.H."/>
            <person name="Hubbard S.S."/>
            <person name="Banfield J.F."/>
        </authorList>
    </citation>
    <scope>NUCLEOTIDE SEQUENCE [LARGE SCALE GENOMIC DNA]</scope>
</reference>
<dbReference type="InterPro" id="IPR019734">
    <property type="entry name" value="TPR_rpt"/>
</dbReference>